<protein>
    <recommendedName>
        <fullName evidence="4">Ceramide phosphoethanolamine synthase</fullName>
    </recommendedName>
</protein>
<keyword evidence="1" id="KW-0472">Membrane</keyword>
<reference evidence="2" key="1">
    <citation type="submission" date="2021-01" db="UniProtKB">
        <authorList>
            <consortium name="EnsemblMetazoa"/>
        </authorList>
    </citation>
    <scope>IDENTIFICATION</scope>
</reference>
<dbReference type="AlphaFoldDB" id="A0A7M5WQI2"/>
<keyword evidence="3" id="KW-1185">Reference proteome</keyword>
<feature type="transmembrane region" description="Helical" evidence="1">
    <location>
        <begin position="293"/>
        <end position="312"/>
    </location>
</feature>
<evidence type="ECO:0000313" key="3">
    <source>
        <dbReference type="Proteomes" id="UP000594262"/>
    </source>
</evidence>
<keyword evidence="1" id="KW-0812">Transmembrane</keyword>
<dbReference type="Pfam" id="PF01066">
    <property type="entry name" value="CDP-OH_P_transf"/>
    <property type="match status" value="1"/>
</dbReference>
<dbReference type="GeneID" id="136823941"/>
<dbReference type="GO" id="GO:0016020">
    <property type="term" value="C:membrane"/>
    <property type="evidence" value="ECO:0007669"/>
    <property type="project" value="InterPro"/>
</dbReference>
<organism evidence="2 3">
    <name type="scientific">Clytia hemisphaerica</name>
    <dbReference type="NCBI Taxonomy" id="252671"/>
    <lineage>
        <taxon>Eukaryota</taxon>
        <taxon>Metazoa</taxon>
        <taxon>Cnidaria</taxon>
        <taxon>Hydrozoa</taxon>
        <taxon>Hydroidolina</taxon>
        <taxon>Leptothecata</taxon>
        <taxon>Obeliida</taxon>
        <taxon>Clytiidae</taxon>
        <taxon>Clytia</taxon>
    </lineage>
</organism>
<dbReference type="GO" id="GO:0008654">
    <property type="term" value="P:phospholipid biosynthetic process"/>
    <property type="evidence" value="ECO:0007669"/>
    <property type="project" value="InterPro"/>
</dbReference>
<proteinExistence type="predicted"/>
<name>A0A7M5WQI2_9CNID</name>
<keyword evidence="1" id="KW-1133">Transmembrane helix</keyword>
<dbReference type="InterPro" id="IPR000462">
    <property type="entry name" value="CDP-OH_P_trans"/>
</dbReference>
<evidence type="ECO:0000313" key="2">
    <source>
        <dbReference type="EnsemblMetazoa" id="CLYHEMP002017.1"/>
    </source>
</evidence>
<accession>A0A7M5WQI2</accession>
<dbReference type="Gene3D" id="1.20.120.1760">
    <property type="match status" value="1"/>
</dbReference>
<dbReference type="EnsemblMetazoa" id="CLYHEMT002017.1">
    <property type="protein sequence ID" value="CLYHEMP002017.1"/>
    <property type="gene ID" value="CLYHEMG002017"/>
</dbReference>
<dbReference type="GO" id="GO:0016780">
    <property type="term" value="F:phosphotransferase activity, for other substituted phosphate groups"/>
    <property type="evidence" value="ECO:0007669"/>
    <property type="project" value="InterPro"/>
</dbReference>
<feature type="transmembrane region" description="Helical" evidence="1">
    <location>
        <begin position="15"/>
        <end position="35"/>
    </location>
</feature>
<evidence type="ECO:0000256" key="1">
    <source>
        <dbReference type="SAM" id="Phobius"/>
    </source>
</evidence>
<dbReference type="InterPro" id="IPR043130">
    <property type="entry name" value="CDP-OH_PTrfase_TM_dom"/>
</dbReference>
<evidence type="ECO:0008006" key="4">
    <source>
        <dbReference type="Google" id="ProtNLM"/>
    </source>
</evidence>
<feature type="transmembrane region" description="Helical" evidence="1">
    <location>
        <begin position="238"/>
        <end position="256"/>
    </location>
</feature>
<sequence length="353" mass="40999">MKGKIDTPPVKRSNWGFYGFFALMTYFIWSDLAFFGEMSSEQNHLSMHLRNGSALEKKTIKLRMQDHFAHHLYLPFCEWMERNFHLSQIPGVTPNAITALHFSLAIIAGRLIASSSFSHRRAGAVIYFIRNMLDTLDGVIYRAKSKSTDYLSGWGTYGYMIDGMADTIGGLFIMIGTIYRLNKHLPIKNPEILPKLKNKYRNYDAESGERLLSADESCSENEKLEEGYGLKRYSRQTVNLTIFFFTLTVIVRSALWDHFNHGYHELLAQKRPDISPMKQEEVLGYGSTWFSLWLWKIMSADAFMHYTLIALFFGKIWAWLRFNLYFTIPNVIIVSMICQIHLMQMRYLLGVSH</sequence>
<dbReference type="Proteomes" id="UP000594262">
    <property type="component" value="Unplaced"/>
</dbReference>
<feature type="transmembrane region" description="Helical" evidence="1">
    <location>
        <begin position="324"/>
        <end position="343"/>
    </location>
</feature>
<feature type="transmembrane region" description="Helical" evidence="1">
    <location>
        <begin position="157"/>
        <end position="179"/>
    </location>
</feature>
<dbReference type="RefSeq" id="XP_066936199.1">
    <property type="nucleotide sequence ID" value="XM_067080098.1"/>
</dbReference>
<dbReference type="OrthoDB" id="10253254at2759"/>